<dbReference type="KEGG" id="tmai:FVE67_03780"/>
<accession>A0A6H1WS18</accession>
<evidence type="ECO:0000313" key="2">
    <source>
        <dbReference type="Proteomes" id="UP000501253"/>
    </source>
</evidence>
<dbReference type="InterPro" id="IPR021457">
    <property type="entry name" value="DUF3108"/>
</dbReference>
<dbReference type="Proteomes" id="UP000501253">
    <property type="component" value="Chromosome"/>
</dbReference>
<gene>
    <name evidence="1" type="ORF">FVE67_03780</name>
</gene>
<protein>
    <submittedName>
        <fullName evidence="1">DUF3108 domain-containing protein</fullName>
    </submittedName>
</protein>
<dbReference type="AlphaFoldDB" id="A0A6H1WS18"/>
<dbReference type="EMBL" id="CP042909">
    <property type="protein sequence ID" value="QJA05968.1"/>
    <property type="molecule type" value="Genomic_DNA"/>
</dbReference>
<dbReference type="RefSeq" id="WP_168719322.1">
    <property type="nucleotide sequence ID" value="NZ_CP042909.1"/>
</dbReference>
<name>A0A6H1WS18_9BACT</name>
<keyword evidence="2" id="KW-1185">Reference proteome</keyword>
<proteinExistence type="predicted"/>
<sequence length="248" mass="28686">MRLLLFLCGFFLFTGSSLASGYYLRFRVAWEFIPVGRIELWLSPPRLTAYAYTTGIGAWIFPFRSLWRTEIDARGFPRRTVIEVLERGHPKRKEIVFFPEKGRVEKRKITPKKERREVFRARLPAYDELSAFYAVLKHPFRPGETWVLSVFAGEGVHPTKVTARDFEKVKTFRGWEKALRLDIEFSFESELIRRSRRAKLYVREGLPLAGEGDISLGHLNIYLDRVSEIGSAPPPPASLLQPGWQAPD</sequence>
<organism evidence="1 2">
    <name type="scientific">Thermosulfurimonas marina</name>
    <dbReference type="NCBI Taxonomy" id="2047767"/>
    <lineage>
        <taxon>Bacteria</taxon>
        <taxon>Pseudomonadati</taxon>
        <taxon>Thermodesulfobacteriota</taxon>
        <taxon>Thermodesulfobacteria</taxon>
        <taxon>Thermodesulfobacteriales</taxon>
        <taxon>Thermodesulfobacteriaceae</taxon>
        <taxon>Thermosulfurimonas</taxon>
    </lineage>
</organism>
<evidence type="ECO:0000313" key="1">
    <source>
        <dbReference type="EMBL" id="QJA05968.1"/>
    </source>
</evidence>
<dbReference type="Pfam" id="PF11306">
    <property type="entry name" value="DUF3108"/>
    <property type="match status" value="1"/>
</dbReference>
<reference evidence="1 2" key="1">
    <citation type="submission" date="2019-08" db="EMBL/GenBank/DDBJ databases">
        <title>Complete genome sequence of Thermosulfurimonas marina SU872T, an anaerobic thermophilic chemolithoautotrophic bacterium isolated from a shallow marine hydrothermal vent.</title>
        <authorList>
            <person name="Allioux M."/>
            <person name="Jebbar M."/>
            <person name="Slobodkina G."/>
            <person name="Slobodkin A."/>
            <person name="Moalic Y."/>
            <person name="Frolova A."/>
            <person name="Shao Z."/>
            <person name="Alain K."/>
        </authorList>
    </citation>
    <scope>NUCLEOTIDE SEQUENCE [LARGE SCALE GENOMIC DNA]</scope>
    <source>
        <strain evidence="1 2">SU872</strain>
    </source>
</reference>